<sequence length="194" mass="20491">MSSTNTIAKIIGITSAAWLSGNISSLSLISIPAVANIKKDSSLSNAHAVRIWQQNYRRGAFQAPPIALGASATLGYLAWSLRHLRTVTAVGLGPSALFAIAAVSTIAIVPFTIVLMRPTNNELLGLAARAQKDEASVAETKDVEGLLERWTALNRVRGVLPMVGAVRSMGLDNRLHVEPGSLGGSSLCDIKDHI</sequence>
<evidence type="ECO:0000256" key="6">
    <source>
        <dbReference type="SAM" id="Phobius"/>
    </source>
</evidence>
<gene>
    <name evidence="7" type="ORF">M437DRAFT_65547</name>
</gene>
<dbReference type="RefSeq" id="XP_040880621.1">
    <property type="nucleotide sequence ID" value="XM_041024598.1"/>
</dbReference>
<dbReference type="GeneID" id="63917971"/>
<keyword evidence="8" id="KW-1185">Reference proteome</keyword>
<comment type="subcellular location">
    <subcellularLocation>
        <location evidence="1">Membrane</location>
        <topology evidence="1">Multi-pass membrane protein</topology>
    </subcellularLocation>
</comment>
<evidence type="ECO:0000313" key="7">
    <source>
        <dbReference type="EMBL" id="KEQ63598.1"/>
    </source>
</evidence>
<dbReference type="Proteomes" id="UP000030672">
    <property type="component" value="Unassembled WGS sequence"/>
</dbReference>
<evidence type="ECO:0000256" key="2">
    <source>
        <dbReference type="ARBA" id="ARBA00022692"/>
    </source>
</evidence>
<dbReference type="GO" id="GO:0016020">
    <property type="term" value="C:membrane"/>
    <property type="evidence" value="ECO:0007669"/>
    <property type="project" value="UniProtKB-SubCell"/>
</dbReference>
<evidence type="ECO:0000313" key="8">
    <source>
        <dbReference type="Proteomes" id="UP000030672"/>
    </source>
</evidence>
<organism evidence="7 8">
    <name type="scientific">Aureobasidium melanogenum (strain CBS 110374)</name>
    <name type="common">Aureobasidium pullulans var. melanogenum</name>
    <dbReference type="NCBI Taxonomy" id="1043003"/>
    <lineage>
        <taxon>Eukaryota</taxon>
        <taxon>Fungi</taxon>
        <taxon>Dikarya</taxon>
        <taxon>Ascomycota</taxon>
        <taxon>Pezizomycotina</taxon>
        <taxon>Dothideomycetes</taxon>
        <taxon>Dothideomycetidae</taxon>
        <taxon>Dothideales</taxon>
        <taxon>Saccotheciaceae</taxon>
        <taxon>Aureobasidium</taxon>
    </lineage>
</organism>
<keyword evidence="4 6" id="KW-0472">Membrane</keyword>
<evidence type="ECO:0000256" key="5">
    <source>
        <dbReference type="ARBA" id="ARBA00034313"/>
    </source>
</evidence>
<feature type="transmembrane region" description="Helical" evidence="6">
    <location>
        <begin position="91"/>
        <end position="116"/>
    </location>
</feature>
<keyword evidence="3 6" id="KW-1133">Transmembrane helix</keyword>
<dbReference type="PANTHER" id="PTHR35042">
    <property type="entry name" value="ANTHRONE OXYGENASE ENCC"/>
    <property type="match status" value="1"/>
</dbReference>
<proteinExistence type="inferred from homology"/>
<protein>
    <submittedName>
        <fullName evidence="7">DUF1772-domain-containing protein</fullName>
    </submittedName>
</protein>
<dbReference type="HOGENOM" id="CLU_105974_0_1_1"/>
<evidence type="ECO:0000256" key="1">
    <source>
        <dbReference type="ARBA" id="ARBA00004141"/>
    </source>
</evidence>
<keyword evidence="2 6" id="KW-0812">Transmembrane</keyword>
<dbReference type="Pfam" id="PF08592">
    <property type="entry name" value="Anthrone_oxy"/>
    <property type="match status" value="1"/>
</dbReference>
<feature type="transmembrane region" description="Helical" evidence="6">
    <location>
        <begin position="60"/>
        <end position="79"/>
    </location>
</feature>
<dbReference type="AlphaFoldDB" id="A0A074VT48"/>
<accession>A0A074VT48</accession>
<evidence type="ECO:0000256" key="4">
    <source>
        <dbReference type="ARBA" id="ARBA00023136"/>
    </source>
</evidence>
<dbReference type="STRING" id="1043003.A0A074VT48"/>
<evidence type="ECO:0000256" key="3">
    <source>
        <dbReference type="ARBA" id="ARBA00022989"/>
    </source>
</evidence>
<name>A0A074VT48_AURM1</name>
<dbReference type="InterPro" id="IPR013901">
    <property type="entry name" value="Anthrone_oxy"/>
</dbReference>
<dbReference type="PANTHER" id="PTHR35042:SF1">
    <property type="entry name" value="DUF1772-DOMAIN-CONTAINING PROTEIN"/>
    <property type="match status" value="1"/>
</dbReference>
<comment type="similarity">
    <text evidence="5">Belongs to the anthrone oxygenase family.</text>
</comment>
<reference evidence="7 8" key="1">
    <citation type="journal article" date="2014" name="BMC Genomics">
        <title>Genome sequencing of four Aureobasidium pullulans varieties: biotechnological potential, stress tolerance, and description of new species.</title>
        <authorList>
            <person name="Gostin Ar C."/>
            <person name="Ohm R.A."/>
            <person name="Kogej T."/>
            <person name="Sonjak S."/>
            <person name="Turk M."/>
            <person name="Zajc J."/>
            <person name="Zalar P."/>
            <person name="Grube M."/>
            <person name="Sun H."/>
            <person name="Han J."/>
            <person name="Sharma A."/>
            <person name="Chiniquy J."/>
            <person name="Ngan C.Y."/>
            <person name="Lipzen A."/>
            <person name="Barry K."/>
            <person name="Grigoriev I.V."/>
            <person name="Gunde-Cimerman N."/>
        </authorList>
    </citation>
    <scope>NUCLEOTIDE SEQUENCE [LARGE SCALE GENOMIC DNA]</scope>
    <source>
        <strain evidence="7 8">CBS 110374</strain>
    </source>
</reference>
<dbReference type="EMBL" id="KL584831">
    <property type="protein sequence ID" value="KEQ63598.1"/>
    <property type="molecule type" value="Genomic_DNA"/>
</dbReference>